<organism evidence="9">
    <name type="scientific">marine metagenome</name>
    <dbReference type="NCBI Taxonomy" id="408172"/>
    <lineage>
        <taxon>unclassified sequences</taxon>
        <taxon>metagenomes</taxon>
        <taxon>ecological metagenomes</taxon>
    </lineage>
</organism>
<evidence type="ECO:0000256" key="2">
    <source>
        <dbReference type="ARBA" id="ARBA00022448"/>
    </source>
</evidence>
<evidence type="ECO:0000259" key="8">
    <source>
        <dbReference type="Pfam" id="PF00528"/>
    </source>
</evidence>
<name>A0A382Y544_9ZZZZ</name>
<evidence type="ECO:0000256" key="3">
    <source>
        <dbReference type="ARBA" id="ARBA00022475"/>
    </source>
</evidence>
<keyword evidence="4 7" id="KW-0812">Transmembrane</keyword>
<evidence type="ECO:0000313" key="9">
    <source>
        <dbReference type="EMBL" id="SVD78363.1"/>
    </source>
</evidence>
<protein>
    <recommendedName>
        <fullName evidence="8">ABC transmembrane type-1 domain-containing protein</fullName>
    </recommendedName>
</protein>
<feature type="domain" description="ABC transmembrane type-1" evidence="8">
    <location>
        <begin position="1"/>
        <end position="46"/>
    </location>
</feature>
<reference evidence="9" key="1">
    <citation type="submission" date="2018-05" db="EMBL/GenBank/DDBJ databases">
        <authorList>
            <person name="Lanie J.A."/>
            <person name="Ng W.-L."/>
            <person name="Kazmierczak K.M."/>
            <person name="Andrzejewski T.M."/>
            <person name="Davidsen T.M."/>
            <person name="Wayne K.J."/>
            <person name="Tettelin H."/>
            <person name="Glass J.I."/>
            <person name="Rusch D."/>
            <person name="Podicherti R."/>
            <person name="Tsui H.-C.T."/>
            <person name="Winkler M.E."/>
        </authorList>
    </citation>
    <scope>NUCLEOTIDE SEQUENCE</scope>
</reference>
<dbReference type="InterPro" id="IPR000515">
    <property type="entry name" value="MetI-like"/>
</dbReference>
<feature type="non-terminal residue" evidence="9">
    <location>
        <position position="1"/>
    </location>
</feature>
<dbReference type="AlphaFoldDB" id="A0A382Y544"/>
<proteinExistence type="predicted"/>
<keyword evidence="3" id="KW-1003">Cell membrane</keyword>
<gene>
    <name evidence="9" type="ORF">METZ01_LOCUS431217</name>
</gene>
<keyword evidence="6 7" id="KW-0472">Membrane</keyword>
<evidence type="ECO:0000256" key="7">
    <source>
        <dbReference type="SAM" id="Phobius"/>
    </source>
</evidence>
<evidence type="ECO:0000256" key="5">
    <source>
        <dbReference type="ARBA" id="ARBA00022989"/>
    </source>
</evidence>
<comment type="subcellular location">
    <subcellularLocation>
        <location evidence="1">Cell membrane</location>
        <topology evidence="1">Multi-pass membrane protein</topology>
    </subcellularLocation>
</comment>
<sequence length="53" mass="5869">GRALVNAVRERDYVMMQGITLLLVIIFLVVNLVTDLLYVGLDPRIRLGGKAEA</sequence>
<accession>A0A382Y544</accession>
<feature type="transmembrane region" description="Helical" evidence="7">
    <location>
        <begin position="19"/>
        <end position="41"/>
    </location>
</feature>
<dbReference type="PANTHER" id="PTHR43163">
    <property type="entry name" value="DIPEPTIDE TRANSPORT SYSTEM PERMEASE PROTEIN DPPB-RELATED"/>
    <property type="match status" value="1"/>
</dbReference>
<evidence type="ECO:0000256" key="1">
    <source>
        <dbReference type="ARBA" id="ARBA00004651"/>
    </source>
</evidence>
<keyword evidence="2" id="KW-0813">Transport</keyword>
<evidence type="ECO:0000256" key="4">
    <source>
        <dbReference type="ARBA" id="ARBA00022692"/>
    </source>
</evidence>
<keyword evidence="5 7" id="KW-1133">Transmembrane helix</keyword>
<dbReference type="GO" id="GO:0055085">
    <property type="term" value="P:transmembrane transport"/>
    <property type="evidence" value="ECO:0007669"/>
    <property type="project" value="InterPro"/>
</dbReference>
<dbReference type="EMBL" id="UINC01173003">
    <property type="protein sequence ID" value="SVD78363.1"/>
    <property type="molecule type" value="Genomic_DNA"/>
</dbReference>
<dbReference type="Pfam" id="PF00528">
    <property type="entry name" value="BPD_transp_1"/>
    <property type="match status" value="1"/>
</dbReference>
<dbReference type="PANTHER" id="PTHR43163:SF6">
    <property type="entry name" value="DIPEPTIDE TRANSPORT SYSTEM PERMEASE PROTEIN DPPB-RELATED"/>
    <property type="match status" value="1"/>
</dbReference>
<dbReference type="GO" id="GO:0005886">
    <property type="term" value="C:plasma membrane"/>
    <property type="evidence" value="ECO:0007669"/>
    <property type="project" value="UniProtKB-SubCell"/>
</dbReference>
<evidence type="ECO:0000256" key="6">
    <source>
        <dbReference type="ARBA" id="ARBA00023136"/>
    </source>
</evidence>